<evidence type="ECO:0000256" key="1">
    <source>
        <dbReference type="SAM" id="Phobius"/>
    </source>
</evidence>
<dbReference type="RefSeq" id="WP_190863996.1">
    <property type="nucleotide sequence ID" value="NZ_JACXIY010000023.1"/>
</dbReference>
<evidence type="ECO:0000259" key="2">
    <source>
        <dbReference type="Pfam" id="PF07670"/>
    </source>
</evidence>
<keyword evidence="1" id="KW-0812">Transmembrane</keyword>
<accession>A0A927H7L5</accession>
<sequence length="406" mass="42592">MAKTVMLAILSILLVAAIILQPDAAFQSSLQGLTVWWDIVFPGLLPFLVLFELISAFGLAHAIGTLLQPAMCRLFKLPGEAALCVVLGWLGGYPSGAEAAASLRKRKLVTKQQGQRLLALAHMPNPLFMLVVVGAGFMHKPVAGILIAAAVWLSALWLTVAVALLSRERLEKESPAPDSGPRPGLLARAAEALRIGREQDGRSFGKTLGDAVSASVQKLMMIGGFMIFAAVLAKLSEPAVGPLLNGAGLGFLAQAFFEGHLGAYAAAVWDAPGAGTLFNFAVIAAVLAWSGLSGVLQAGYAISGTDLKLLPFLAARAVHAAHAFVFMVLLWEPVTRLLRALLPPGAAPAFRPDGSFDSGTVASFAWKAGDLPALWPYSIALCTALALAGLFVAVLLLPFRRTTDSV</sequence>
<feature type="transmembrane region" description="Helical" evidence="1">
    <location>
        <begin position="309"/>
        <end position="331"/>
    </location>
</feature>
<dbReference type="Pfam" id="PF07670">
    <property type="entry name" value="Gate"/>
    <property type="match status" value="1"/>
</dbReference>
<keyword evidence="1" id="KW-0472">Membrane</keyword>
<evidence type="ECO:0000313" key="3">
    <source>
        <dbReference type="EMBL" id="MBD2870783.1"/>
    </source>
</evidence>
<evidence type="ECO:0000313" key="4">
    <source>
        <dbReference type="Proteomes" id="UP000632125"/>
    </source>
</evidence>
<organism evidence="3 4">
    <name type="scientific">Paenibacillus arenilitoris</name>
    <dbReference type="NCBI Taxonomy" id="2772299"/>
    <lineage>
        <taxon>Bacteria</taxon>
        <taxon>Bacillati</taxon>
        <taxon>Bacillota</taxon>
        <taxon>Bacilli</taxon>
        <taxon>Bacillales</taxon>
        <taxon>Paenibacillaceae</taxon>
        <taxon>Paenibacillus</taxon>
    </lineage>
</organism>
<dbReference type="Proteomes" id="UP000632125">
    <property type="component" value="Unassembled WGS sequence"/>
</dbReference>
<keyword evidence="4" id="KW-1185">Reference proteome</keyword>
<feature type="transmembrane region" description="Helical" evidence="1">
    <location>
        <begin position="219"/>
        <end position="236"/>
    </location>
</feature>
<dbReference type="InterPro" id="IPR011642">
    <property type="entry name" value="Gate_dom"/>
</dbReference>
<keyword evidence="1" id="KW-1133">Transmembrane helix</keyword>
<feature type="transmembrane region" description="Helical" evidence="1">
    <location>
        <begin position="43"/>
        <end position="67"/>
    </location>
</feature>
<dbReference type="EMBL" id="JACXIY010000023">
    <property type="protein sequence ID" value="MBD2870783.1"/>
    <property type="molecule type" value="Genomic_DNA"/>
</dbReference>
<comment type="caution">
    <text evidence="3">The sequence shown here is derived from an EMBL/GenBank/DDBJ whole genome shotgun (WGS) entry which is preliminary data.</text>
</comment>
<feature type="domain" description="Nucleoside transporter/FeoB GTPase Gate" evidence="2">
    <location>
        <begin position="40"/>
        <end position="133"/>
    </location>
</feature>
<protein>
    <submittedName>
        <fullName evidence="3">Nucleoside recognition domain-containing protein</fullName>
    </submittedName>
</protein>
<reference evidence="3" key="1">
    <citation type="submission" date="2020-09" db="EMBL/GenBank/DDBJ databases">
        <title>A novel bacterium of genus Paenibacillus, isolated from South China Sea.</title>
        <authorList>
            <person name="Huang H."/>
            <person name="Mo K."/>
            <person name="Hu Y."/>
        </authorList>
    </citation>
    <scope>NUCLEOTIDE SEQUENCE</scope>
    <source>
        <strain evidence="3">IB182493</strain>
    </source>
</reference>
<gene>
    <name evidence="3" type="ORF">IDH41_19545</name>
</gene>
<name>A0A927H7L5_9BACL</name>
<feature type="transmembrane region" description="Helical" evidence="1">
    <location>
        <begin position="277"/>
        <end position="302"/>
    </location>
</feature>
<feature type="transmembrane region" description="Helical" evidence="1">
    <location>
        <begin position="374"/>
        <end position="397"/>
    </location>
</feature>
<feature type="transmembrane region" description="Helical" evidence="1">
    <location>
        <begin position="143"/>
        <end position="165"/>
    </location>
</feature>
<proteinExistence type="predicted"/>
<feature type="transmembrane region" description="Helical" evidence="1">
    <location>
        <begin position="117"/>
        <end position="137"/>
    </location>
</feature>
<dbReference type="AlphaFoldDB" id="A0A927H7L5"/>